<organism evidence="2 3">
    <name type="scientific">Halorubrum miltondacostae</name>
    <dbReference type="NCBI Taxonomy" id="3076378"/>
    <lineage>
        <taxon>Archaea</taxon>
        <taxon>Methanobacteriati</taxon>
        <taxon>Methanobacteriota</taxon>
        <taxon>Stenosarchaea group</taxon>
        <taxon>Halobacteria</taxon>
        <taxon>Halobacteriales</taxon>
        <taxon>Haloferacaceae</taxon>
        <taxon>Halorubrum</taxon>
    </lineage>
</organism>
<dbReference type="EMBL" id="JBEDNY010000006">
    <property type="protein sequence ID" value="MEZ3165112.1"/>
    <property type="molecule type" value="Genomic_DNA"/>
</dbReference>
<dbReference type="Pfam" id="PF17647">
    <property type="entry name" value="DUF5518"/>
    <property type="match status" value="1"/>
</dbReference>
<evidence type="ECO:0000313" key="3">
    <source>
        <dbReference type="Proteomes" id="UP001567572"/>
    </source>
</evidence>
<keyword evidence="1" id="KW-1133">Transmembrane helix</keyword>
<accession>A0ABD5M6W1</accession>
<proteinExistence type="predicted"/>
<keyword evidence="1" id="KW-0472">Membrane</keyword>
<reference evidence="2 3" key="1">
    <citation type="submission" date="2024-06" db="EMBL/GenBank/DDBJ databases">
        <title>Halorubrum miltondacostae sp. nov., a potential PHA producer isolated from an inland solar saltern in Rio Maior, Portugal.</title>
        <authorList>
            <person name="Albuquerque L."/>
            <person name="Viver T."/>
            <person name="Barroso C."/>
            <person name="Claudino R."/>
            <person name="Galvan M."/>
            <person name="Simoes G."/>
            <person name="Lobo Da Cunha A."/>
            <person name="Egas C."/>
        </authorList>
    </citation>
    <scope>NUCLEOTIDE SEQUENCE [LARGE SCALE GENOMIC DNA]</scope>
    <source>
        <strain evidence="2 3">RMP-11</strain>
    </source>
</reference>
<dbReference type="InterPro" id="IPR040493">
    <property type="entry name" value="DUF5518"/>
</dbReference>
<dbReference type="Proteomes" id="UP001567572">
    <property type="component" value="Unassembled WGS sequence"/>
</dbReference>
<comment type="caution">
    <text evidence="2">The sequence shown here is derived from an EMBL/GenBank/DDBJ whole genome shotgun (WGS) entry which is preliminary data.</text>
</comment>
<name>A0ABD5M6W1_9EURY</name>
<protein>
    <submittedName>
        <fullName evidence="2">DUF5518 domain-containing protein</fullName>
    </submittedName>
</protein>
<feature type="transmembrane region" description="Helical" evidence="1">
    <location>
        <begin position="42"/>
        <end position="58"/>
    </location>
</feature>
<sequence>MLQVGLIQRYVSQTWKCALIGGLVSLPVTISLYWLSGMGNELSFNMVFVGGLLAGFLAKTRITDADGASAGLRAGIVGGAPTLWILAGVFEAATALSGPLWFRSVALVIVIGTILMFLLGFSALVGFLGAKVGGWLAERDRLRRPPFVSN</sequence>
<keyword evidence="1" id="KW-0812">Transmembrane</keyword>
<dbReference type="AlphaFoldDB" id="A0ABD5M6W1"/>
<evidence type="ECO:0000256" key="1">
    <source>
        <dbReference type="SAM" id="Phobius"/>
    </source>
</evidence>
<keyword evidence="3" id="KW-1185">Reference proteome</keyword>
<feature type="transmembrane region" description="Helical" evidence="1">
    <location>
        <begin position="70"/>
        <end position="93"/>
    </location>
</feature>
<gene>
    <name evidence="2" type="ORF">ABNG04_14770</name>
</gene>
<feature type="transmembrane region" description="Helical" evidence="1">
    <location>
        <begin position="17"/>
        <end position="36"/>
    </location>
</feature>
<feature type="transmembrane region" description="Helical" evidence="1">
    <location>
        <begin position="105"/>
        <end position="130"/>
    </location>
</feature>
<evidence type="ECO:0000313" key="2">
    <source>
        <dbReference type="EMBL" id="MEZ3165112.1"/>
    </source>
</evidence>
<dbReference type="RefSeq" id="WP_371163154.1">
    <property type="nucleotide sequence ID" value="NZ_JBEDNX010000003.1"/>
</dbReference>